<feature type="domain" description="FIST C-domain" evidence="2">
    <location>
        <begin position="205"/>
        <end position="339"/>
    </location>
</feature>
<dbReference type="SUPFAM" id="SSF81383">
    <property type="entry name" value="F-box domain"/>
    <property type="match status" value="1"/>
</dbReference>
<dbReference type="Gene3D" id="1.20.1280.50">
    <property type="match status" value="1"/>
</dbReference>
<dbReference type="Proteomes" id="UP000286641">
    <property type="component" value="Unplaced"/>
</dbReference>
<dbReference type="Pfam" id="PF12937">
    <property type="entry name" value="F-box-like"/>
    <property type="match status" value="1"/>
</dbReference>
<dbReference type="GO" id="GO:0000209">
    <property type="term" value="P:protein polyubiquitination"/>
    <property type="evidence" value="ECO:0007669"/>
    <property type="project" value="TreeGrafter"/>
</dbReference>
<dbReference type="InterPro" id="IPR001810">
    <property type="entry name" value="F-box_dom"/>
</dbReference>
<dbReference type="InterPro" id="IPR036047">
    <property type="entry name" value="F-box-like_dom_sf"/>
</dbReference>
<dbReference type="RefSeq" id="XP_025740208.1">
    <property type="nucleotide sequence ID" value="XM_025884423.1"/>
</dbReference>
<evidence type="ECO:0000313" key="4">
    <source>
        <dbReference type="RefSeq" id="XP_025740208.1"/>
    </source>
</evidence>
<organism evidence="3 4">
    <name type="scientific">Callorhinus ursinus</name>
    <name type="common">Northern fur seal</name>
    <dbReference type="NCBI Taxonomy" id="34884"/>
    <lineage>
        <taxon>Eukaryota</taxon>
        <taxon>Metazoa</taxon>
        <taxon>Chordata</taxon>
        <taxon>Craniata</taxon>
        <taxon>Vertebrata</taxon>
        <taxon>Euteleostomi</taxon>
        <taxon>Mammalia</taxon>
        <taxon>Eutheria</taxon>
        <taxon>Laurasiatheria</taxon>
        <taxon>Carnivora</taxon>
        <taxon>Caniformia</taxon>
        <taxon>Pinnipedia</taxon>
        <taxon>Otariidae</taxon>
        <taxon>Callorhinus</taxon>
    </lineage>
</organism>
<reference key="1">
    <citation type="submission" date="2019-01" db="UniProtKB">
        <authorList>
            <consortium name="RefSeq"/>
        </authorList>
    </citation>
    <scope>IDENTIFICATION</scope>
</reference>
<protein>
    <submittedName>
        <fullName evidence="4">F-box only protein 22 isoform X4</fullName>
    </submittedName>
</protein>
<dbReference type="GO" id="GO:0048742">
    <property type="term" value="P:regulation of skeletal muscle fiber development"/>
    <property type="evidence" value="ECO:0007669"/>
    <property type="project" value="TreeGrafter"/>
</dbReference>
<dbReference type="InterPro" id="IPR019494">
    <property type="entry name" value="FIST_C"/>
</dbReference>
<gene>
    <name evidence="4" type="primary">FBXO22</name>
</gene>
<dbReference type="PANTHER" id="PTHR14939:SF5">
    <property type="entry name" value="F-BOX ONLY PROTEIN 22"/>
    <property type="match status" value="1"/>
</dbReference>
<dbReference type="CTD" id="26263"/>
<dbReference type="CDD" id="cd22097">
    <property type="entry name" value="F-box_FBXO22"/>
    <property type="match status" value="1"/>
</dbReference>
<evidence type="ECO:0000313" key="3">
    <source>
        <dbReference type="Proteomes" id="UP000286641"/>
    </source>
</evidence>
<feature type="region of interest" description="Disordered" evidence="1">
    <location>
        <begin position="1"/>
        <end position="21"/>
    </location>
</feature>
<reference evidence="4" key="2">
    <citation type="submission" date="2025-08" db="UniProtKB">
        <authorList>
            <consortium name="RefSeq"/>
        </authorList>
    </citation>
    <scope>IDENTIFICATION</scope>
    <source>
        <tissue evidence="4">Blood</tissue>
    </source>
</reference>
<dbReference type="Pfam" id="PF10442">
    <property type="entry name" value="FIST_C"/>
    <property type="match status" value="1"/>
</dbReference>
<dbReference type="AlphaFoldDB" id="A0A3Q7Q2T5"/>
<dbReference type="PANTHER" id="PTHR14939">
    <property type="entry name" value="F-BOX ONLY PROTEIN 22"/>
    <property type="match status" value="1"/>
</dbReference>
<dbReference type="GO" id="GO:0032436">
    <property type="term" value="P:positive regulation of proteasomal ubiquitin-dependent protein catabolic process"/>
    <property type="evidence" value="ECO:0007669"/>
    <property type="project" value="TreeGrafter"/>
</dbReference>
<dbReference type="SMART" id="SM01204">
    <property type="entry name" value="FIST_C"/>
    <property type="match status" value="1"/>
</dbReference>
<proteinExistence type="predicted"/>
<evidence type="ECO:0000256" key="1">
    <source>
        <dbReference type="SAM" id="MobiDB-lite"/>
    </source>
</evidence>
<feature type="compositionally biased region" description="Gly residues" evidence="1">
    <location>
        <begin position="1"/>
        <end position="10"/>
    </location>
</feature>
<dbReference type="GeneID" id="112833325"/>
<sequence length="376" mass="41401">MEVVGGCGDHGGGDRRGSSADPQSTFVLGNLAEVVERVLTFLPAKALLRVAGVCRLWRECVRRVLRTHRSVTWISAGLADAGHLEEHCLVRVVAEELENVHILPQTVLYMADSETFISLEECRGHKRVTPMGSGNNRPQEIEIGESGFALLFPQIEGIKIQPFHFIKDPKNLTLERHQLTAVGLLDNPELRVVLVFGYNCCKAGASNYLQRVISHFSDMNVILAGGQVDNLASLTSDKHPLDIDATGVVGLSFSGHRIQSATVLLNEDVNDEKTVEAAMQRLKAANIPERNTIGFMFACVGRGFQYYRAKGNVEADAFRKFFPSVPLFGFFGNGEIGCDRIVTGNFILKKCNEVKDDDLFHSYTTIMALIHLGSSK</sequence>
<accession>A0A3Q7Q2T5</accession>
<keyword evidence="3" id="KW-1185">Reference proteome</keyword>
<evidence type="ECO:0000259" key="2">
    <source>
        <dbReference type="SMART" id="SM01204"/>
    </source>
</evidence>
<name>A0A3Q7Q2T5_CALUR</name>